<evidence type="ECO:0000256" key="7">
    <source>
        <dbReference type="ARBA" id="ARBA00022975"/>
    </source>
</evidence>
<gene>
    <name evidence="9" type="primary">pyrD</name>
    <name evidence="11" type="ORF">C7378_0186</name>
</gene>
<feature type="binding site" evidence="9">
    <location>
        <position position="128"/>
    </location>
    <ligand>
        <name>substrate</name>
    </ligand>
</feature>
<organism evidence="11 12">
    <name type="scientific">Acidipila rosea</name>
    <dbReference type="NCBI Taxonomy" id="768535"/>
    <lineage>
        <taxon>Bacteria</taxon>
        <taxon>Pseudomonadati</taxon>
        <taxon>Acidobacteriota</taxon>
        <taxon>Terriglobia</taxon>
        <taxon>Terriglobales</taxon>
        <taxon>Acidobacteriaceae</taxon>
        <taxon>Acidipila</taxon>
    </lineage>
</organism>
<dbReference type="PANTHER" id="PTHR48109:SF1">
    <property type="entry name" value="DIHYDROOROTATE DEHYDROGENASE (FUMARATE)"/>
    <property type="match status" value="1"/>
</dbReference>
<comment type="cofactor">
    <cofactor evidence="9">
        <name>FMN</name>
        <dbReference type="ChEBI" id="CHEBI:58210"/>
    </cofactor>
    <text evidence="9">Binds 1 FMN per subunit.</text>
</comment>
<evidence type="ECO:0000256" key="2">
    <source>
        <dbReference type="ARBA" id="ARBA00004725"/>
    </source>
</evidence>
<dbReference type="InterPro" id="IPR033888">
    <property type="entry name" value="DHOD_1B"/>
</dbReference>
<dbReference type="EMBL" id="SMGK01000001">
    <property type="protein sequence ID" value="TCK75206.1"/>
    <property type="molecule type" value="Genomic_DNA"/>
</dbReference>
<dbReference type="PANTHER" id="PTHR48109">
    <property type="entry name" value="DIHYDROOROTATE DEHYDROGENASE (QUINONE), MITOCHONDRIAL-RELATED"/>
    <property type="match status" value="1"/>
</dbReference>
<dbReference type="HAMAP" id="MF_00224">
    <property type="entry name" value="DHO_dh_type1"/>
    <property type="match status" value="1"/>
</dbReference>
<keyword evidence="8 9" id="KW-0560">Oxidoreductase</keyword>
<dbReference type="GO" id="GO:0044205">
    <property type="term" value="P:'de novo' UMP biosynthetic process"/>
    <property type="evidence" value="ECO:0007669"/>
    <property type="project" value="UniProtKB-UniRule"/>
</dbReference>
<dbReference type="Pfam" id="PF01180">
    <property type="entry name" value="DHO_dh"/>
    <property type="match status" value="1"/>
</dbReference>
<comment type="catalytic activity">
    <reaction evidence="9">
        <text>(S)-dihydroorotate + A = orotate + AH2</text>
        <dbReference type="Rhea" id="RHEA:18073"/>
        <dbReference type="ChEBI" id="CHEBI:13193"/>
        <dbReference type="ChEBI" id="CHEBI:17499"/>
        <dbReference type="ChEBI" id="CHEBI:30839"/>
        <dbReference type="ChEBI" id="CHEBI:30864"/>
    </reaction>
</comment>
<dbReference type="InterPro" id="IPR012135">
    <property type="entry name" value="Dihydroorotate_DH_1_2"/>
</dbReference>
<evidence type="ECO:0000256" key="8">
    <source>
        <dbReference type="ARBA" id="ARBA00023002"/>
    </source>
</evidence>
<dbReference type="EC" id="1.3.-.-" evidence="9"/>
<feature type="active site" description="Nucleophile" evidence="9">
    <location>
        <position position="131"/>
    </location>
</feature>
<feature type="binding site" evidence="9">
    <location>
        <position position="218"/>
    </location>
    <ligand>
        <name>FMN</name>
        <dbReference type="ChEBI" id="CHEBI:58210"/>
    </ligand>
</feature>
<keyword evidence="6 9" id="KW-0288">FMN</keyword>
<feature type="binding site" evidence="9">
    <location>
        <position position="22"/>
    </location>
    <ligand>
        <name>FMN</name>
        <dbReference type="ChEBI" id="CHEBI:58210"/>
    </ligand>
</feature>
<dbReference type="RefSeq" id="WP_131990790.1">
    <property type="nucleotide sequence ID" value="NZ_SMGK01000001.1"/>
</dbReference>
<evidence type="ECO:0000256" key="4">
    <source>
        <dbReference type="ARBA" id="ARBA00022490"/>
    </source>
</evidence>
<feature type="binding site" evidence="9">
    <location>
        <position position="166"/>
    </location>
    <ligand>
        <name>FMN</name>
        <dbReference type="ChEBI" id="CHEBI:58210"/>
    </ligand>
</feature>
<sequence>MKPQMEVTVAGIRLRNPVLAASGTFGYGIEFEEIVSLDRIGGFVTKGLSREPMAGNAAPRIIETAAGMMNAIGLQNVGVKAFIEKKLPQLRKYSCAVIANVFGYEIEDYLAVIEALNAAEGMAAYELNASCPNTKHGGQVFGTDAGLLGELVTRAKAVSKRPLFVKLSPNVTSISEMARAAEQAGADALSLVNTFVALSIDIKTRRPRIANITGGLSGPAIRPIAVRMVWEAAKAVKIPIIGLGGITTPEDAVEFMLAGATAVQVGTASYADPRAVEHIATGLERWCARNHVERVSDLTGKLDTSPQPAQG</sequence>
<evidence type="ECO:0000259" key="10">
    <source>
        <dbReference type="Pfam" id="PF01180"/>
    </source>
</evidence>
<comment type="subcellular location">
    <subcellularLocation>
        <location evidence="1 9">Cytoplasm</location>
    </subcellularLocation>
</comment>
<keyword evidence="7 9" id="KW-0665">Pyrimidine biosynthesis</keyword>
<dbReference type="InterPro" id="IPR013785">
    <property type="entry name" value="Aldolase_TIM"/>
</dbReference>
<comment type="caution">
    <text evidence="11">The sequence shown here is derived from an EMBL/GenBank/DDBJ whole genome shotgun (WGS) entry which is preliminary data.</text>
</comment>
<dbReference type="GO" id="GO:0006207">
    <property type="term" value="P:'de novo' pyrimidine nucleobase biosynthetic process"/>
    <property type="evidence" value="ECO:0007669"/>
    <property type="project" value="InterPro"/>
</dbReference>
<comment type="similarity">
    <text evidence="3 9">Belongs to the dihydroorotate dehydrogenase family. Type 1 subfamily.</text>
</comment>
<name>A0A4R1LA00_9BACT</name>
<dbReference type="InterPro" id="IPR024920">
    <property type="entry name" value="Dihydroorotate_DH_1"/>
</dbReference>
<comment type="function">
    <text evidence="9">Catalyzes the conversion of dihydroorotate to orotate.</text>
</comment>
<feature type="binding site" evidence="9">
    <location>
        <begin position="70"/>
        <end position="74"/>
    </location>
    <ligand>
        <name>substrate</name>
    </ligand>
</feature>
<dbReference type="CDD" id="cd04740">
    <property type="entry name" value="DHOD_1B_like"/>
    <property type="match status" value="1"/>
</dbReference>
<feature type="binding site" evidence="9">
    <location>
        <begin position="46"/>
        <end position="47"/>
    </location>
    <ligand>
        <name>FMN</name>
        <dbReference type="ChEBI" id="CHEBI:58210"/>
    </ligand>
</feature>
<feature type="domain" description="Dihydroorotate dehydrogenase catalytic" evidence="10">
    <location>
        <begin position="5"/>
        <end position="285"/>
    </location>
</feature>
<reference evidence="11 12" key="1">
    <citation type="submission" date="2019-03" db="EMBL/GenBank/DDBJ databases">
        <title>Genomic Encyclopedia of Type Strains, Phase IV (KMG-IV): sequencing the most valuable type-strain genomes for metagenomic binning, comparative biology and taxonomic classification.</title>
        <authorList>
            <person name="Goeker M."/>
        </authorList>
    </citation>
    <scope>NUCLEOTIDE SEQUENCE [LARGE SCALE GENOMIC DNA]</scope>
    <source>
        <strain evidence="11 12">DSM 103428</strain>
    </source>
</reference>
<dbReference type="SUPFAM" id="SSF51395">
    <property type="entry name" value="FMN-linked oxidoreductases"/>
    <property type="match status" value="1"/>
</dbReference>
<feature type="binding site" evidence="9">
    <location>
        <position position="46"/>
    </location>
    <ligand>
        <name>substrate</name>
    </ligand>
</feature>
<evidence type="ECO:0000256" key="5">
    <source>
        <dbReference type="ARBA" id="ARBA00022630"/>
    </source>
</evidence>
<evidence type="ECO:0000313" key="11">
    <source>
        <dbReference type="EMBL" id="TCK75206.1"/>
    </source>
</evidence>
<dbReference type="InterPro" id="IPR049622">
    <property type="entry name" value="Dihydroorotate_DH_I"/>
</dbReference>
<feature type="binding site" evidence="9">
    <location>
        <begin position="193"/>
        <end position="194"/>
    </location>
    <ligand>
        <name>substrate</name>
    </ligand>
</feature>
<dbReference type="PIRSF" id="PIRSF000164">
    <property type="entry name" value="DHO_oxidase"/>
    <property type="match status" value="1"/>
</dbReference>
<feature type="binding site" evidence="9">
    <location>
        <position position="192"/>
    </location>
    <ligand>
        <name>FMN</name>
        <dbReference type="ChEBI" id="CHEBI:58210"/>
    </ligand>
</feature>
<dbReference type="AlphaFoldDB" id="A0A4R1LA00"/>
<comment type="pathway">
    <text evidence="2 9">Pyrimidine metabolism; UMP biosynthesis via de novo pathway.</text>
</comment>
<keyword evidence="5 9" id="KW-0285">Flavoprotein</keyword>
<dbReference type="GO" id="GO:0004152">
    <property type="term" value="F:dihydroorotate dehydrogenase activity"/>
    <property type="evidence" value="ECO:0007669"/>
    <property type="project" value="UniProtKB-UniRule"/>
</dbReference>
<dbReference type="UniPathway" id="UPA00070"/>
<keyword evidence="4 9" id="KW-0963">Cytoplasm</keyword>
<evidence type="ECO:0000313" key="12">
    <source>
        <dbReference type="Proteomes" id="UP000295210"/>
    </source>
</evidence>
<dbReference type="InterPro" id="IPR050074">
    <property type="entry name" value="DHO_dehydrogenase"/>
</dbReference>
<accession>A0A4R1LA00</accession>
<dbReference type="InterPro" id="IPR005720">
    <property type="entry name" value="Dihydroorotate_DH_cat"/>
</dbReference>
<proteinExistence type="inferred from homology"/>
<dbReference type="NCBIfam" id="NF005574">
    <property type="entry name" value="PRK07259.1"/>
    <property type="match status" value="1"/>
</dbReference>
<evidence type="ECO:0000256" key="1">
    <source>
        <dbReference type="ARBA" id="ARBA00004496"/>
    </source>
</evidence>
<feature type="binding site" evidence="9">
    <location>
        <begin position="266"/>
        <end position="267"/>
    </location>
    <ligand>
        <name>FMN</name>
        <dbReference type="ChEBI" id="CHEBI:58210"/>
    </ligand>
</feature>
<feature type="binding site" evidence="9">
    <location>
        <position position="100"/>
    </location>
    <ligand>
        <name>FMN</name>
        <dbReference type="ChEBI" id="CHEBI:58210"/>
    </ligand>
</feature>
<protein>
    <recommendedName>
        <fullName evidence="9">Dihydroorotate dehydrogenase</fullName>
        <shortName evidence="9">DHOD</shortName>
        <shortName evidence="9">DHODase</shortName>
        <shortName evidence="9">DHOdehase</shortName>
        <ecNumber evidence="9">1.3.-.-</ecNumber>
    </recommendedName>
</protein>
<keyword evidence="12" id="KW-1185">Reference proteome</keyword>
<dbReference type="PROSITE" id="PS00912">
    <property type="entry name" value="DHODEHASE_2"/>
    <property type="match status" value="1"/>
</dbReference>
<dbReference type="Gene3D" id="3.20.20.70">
    <property type="entry name" value="Aldolase class I"/>
    <property type="match status" value="1"/>
</dbReference>
<evidence type="ECO:0000256" key="3">
    <source>
        <dbReference type="ARBA" id="ARBA00008008"/>
    </source>
</evidence>
<dbReference type="GO" id="GO:0005737">
    <property type="term" value="C:cytoplasm"/>
    <property type="evidence" value="ECO:0007669"/>
    <property type="project" value="UniProtKB-SubCell"/>
</dbReference>
<dbReference type="FunFam" id="3.20.20.70:FF:000027">
    <property type="entry name" value="Dihydropyrimidine dehydrogenase [NADP(+)]"/>
    <property type="match status" value="1"/>
</dbReference>
<feature type="binding site" evidence="9">
    <location>
        <begin position="244"/>
        <end position="245"/>
    </location>
    <ligand>
        <name>FMN</name>
        <dbReference type="ChEBI" id="CHEBI:58210"/>
    </ligand>
</feature>
<dbReference type="OrthoDB" id="9794954at2"/>
<dbReference type="NCBIfam" id="TIGR01037">
    <property type="entry name" value="pyrD_sub1_fam"/>
    <property type="match status" value="1"/>
</dbReference>
<dbReference type="Proteomes" id="UP000295210">
    <property type="component" value="Unassembled WGS sequence"/>
</dbReference>
<dbReference type="InterPro" id="IPR001295">
    <property type="entry name" value="Dihydroorotate_DH_CS"/>
</dbReference>
<feature type="binding site" evidence="9">
    <location>
        <position position="128"/>
    </location>
    <ligand>
        <name>FMN</name>
        <dbReference type="ChEBI" id="CHEBI:58210"/>
    </ligand>
</feature>
<evidence type="ECO:0000256" key="6">
    <source>
        <dbReference type="ARBA" id="ARBA00022643"/>
    </source>
</evidence>
<evidence type="ECO:0000256" key="9">
    <source>
        <dbReference type="HAMAP-Rule" id="MF_00224"/>
    </source>
</evidence>